<dbReference type="InterPro" id="IPR003646">
    <property type="entry name" value="SH3-like_bac-type"/>
</dbReference>
<dbReference type="KEGG" id="tbe:Trebr_2385"/>
<evidence type="ECO:0000259" key="2">
    <source>
        <dbReference type="PROSITE" id="PS51781"/>
    </source>
</evidence>
<dbReference type="SMART" id="SM00287">
    <property type="entry name" value="SH3b"/>
    <property type="match status" value="1"/>
</dbReference>
<name>F4LMC8_TREBD</name>
<organism evidence="3 4">
    <name type="scientific">Treponema brennaborense (strain DSM 12168 / CIP 105900 / DD5/3)</name>
    <dbReference type="NCBI Taxonomy" id="906968"/>
    <lineage>
        <taxon>Bacteria</taxon>
        <taxon>Pseudomonadati</taxon>
        <taxon>Spirochaetota</taxon>
        <taxon>Spirochaetia</taxon>
        <taxon>Spirochaetales</taxon>
        <taxon>Treponemataceae</taxon>
        <taxon>Treponema</taxon>
    </lineage>
</organism>
<dbReference type="Pfam" id="PF08239">
    <property type="entry name" value="SH3_3"/>
    <property type="match status" value="1"/>
</dbReference>
<feature type="signal peptide" evidence="1">
    <location>
        <begin position="1"/>
        <end position="20"/>
    </location>
</feature>
<sequence length="159" mass="16832">MKKGAFLCVLILACVPGIFAKTGDKMYVNVQESAVRSGTGMFAAEVGSVSYGEQVTVVSEKGKWVEIVSGTQPQVRGWIPVSSLTKKKIVVRDGKNSVSASADELALAGKGFSADVEGAFRSGNNALRYDLVDVVENRQIDPELLYAFIVEGNLAGGAE</sequence>
<keyword evidence="4" id="KW-1185">Reference proteome</keyword>
<dbReference type="Gene3D" id="2.30.30.40">
    <property type="entry name" value="SH3 Domains"/>
    <property type="match status" value="1"/>
</dbReference>
<evidence type="ECO:0000256" key="1">
    <source>
        <dbReference type="SAM" id="SignalP"/>
    </source>
</evidence>
<reference evidence="4" key="1">
    <citation type="submission" date="2011-04" db="EMBL/GenBank/DDBJ databases">
        <title>The complete genome of Treponema brennaborense DSM 12168.</title>
        <authorList>
            <person name="Lucas S."/>
            <person name="Han J."/>
            <person name="Lapidus A."/>
            <person name="Bruce D."/>
            <person name="Goodwin L."/>
            <person name="Pitluck S."/>
            <person name="Peters L."/>
            <person name="Kyrpides N."/>
            <person name="Mavromatis K."/>
            <person name="Ivanova N."/>
            <person name="Mikhailova N."/>
            <person name="Pagani I."/>
            <person name="Teshima H."/>
            <person name="Detter J.C."/>
            <person name="Tapia R."/>
            <person name="Han C."/>
            <person name="Land M."/>
            <person name="Hauser L."/>
            <person name="Markowitz V."/>
            <person name="Cheng J.-F."/>
            <person name="Hugenholtz P."/>
            <person name="Woyke T."/>
            <person name="Wu D."/>
            <person name="Gronow S."/>
            <person name="Wellnitz S."/>
            <person name="Brambilla E."/>
            <person name="Klenk H.-P."/>
            <person name="Eisen J.A."/>
        </authorList>
    </citation>
    <scope>NUCLEOTIDE SEQUENCE [LARGE SCALE GENOMIC DNA]</scope>
    <source>
        <strain evidence="4">DSM 12168 / CIP 105900 / DD5/3</strain>
    </source>
</reference>
<evidence type="ECO:0000313" key="3">
    <source>
        <dbReference type="EMBL" id="AEE17794.1"/>
    </source>
</evidence>
<gene>
    <name evidence="3" type="ordered locus">Trebr_2385</name>
</gene>
<dbReference type="HOGENOM" id="CLU_137994_1_0_12"/>
<dbReference type="EMBL" id="CP002696">
    <property type="protein sequence ID" value="AEE17794.1"/>
    <property type="molecule type" value="Genomic_DNA"/>
</dbReference>
<protein>
    <submittedName>
        <fullName evidence="3">SH3 domain protein</fullName>
    </submittedName>
</protein>
<keyword evidence="1" id="KW-0732">Signal</keyword>
<dbReference type="PROSITE" id="PS51781">
    <property type="entry name" value="SH3B"/>
    <property type="match status" value="1"/>
</dbReference>
<evidence type="ECO:0000313" key="4">
    <source>
        <dbReference type="Proteomes" id="UP000006546"/>
    </source>
</evidence>
<dbReference type="STRING" id="906968.Trebr_2385"/>
<feature type="domain" description="SH3b" evidence="2">
    <location>
        <begin position="23"/>
        <end position="88"/>
    </location>
</feature>
<dbReference type="Proteomes" id="UP000006546">
    <property type="component" value="Chromosome"/>
</dbReference>
<proteinExistence type="predicted"/>
<dbReference type="RefSeq" id="WP_013759495.1">
    <property type="nucleotide sequence ID" value="NC_015500.1"/>
</dbReference>
<dbReference type="AlphaFoldDB" id="F4LMC8"/>
<accession>F4LMC8</accession>
<dbReference type="OrthoDB" id="9813368at2"/>
<feature type="chain" id="PRO_5003312795" evidence="1">
    <location>
        <begin position="21"/>
        <end position="159"/>
    </location>
</feature>
<dbReference type="eggNOG" id="COG3807">
    <property type="taxonomic scope" value="Bacteria"/>
</dbReference>